<name>A0ACC0KC24_CHOFU</name>
<comment type="caution">
    <text evidence="1">The sequence shown here is derived from an EMBL/GenBank/DDBJ whole genome shotgun (WGS) entry which is preliminary data.</text>
</comment>
<proteinExistence type="predicted"/>
<dbReference type="Proteomes" id="UP001064048">
    <property type="component" value="Chromosome 21"/>
</dbReference>
<organism evidence="1 2">
    <name type="scientific">Choristoneura fumiferana</name>
    <name type="common">Spruce budworm moth</name>
    <name type="synonym">Archips fumiferana</name>
    <dbReference type="NCBI Taxonomy" id="7141"/>
    <lineage>
        <taxon>Eukaryota</taxon>
        <taxon>Metazoa</taxon>
        <taxon>Ecdysozoa</taxon>
        <taxon>Arthropoda</taxon>
        <taxon>Hexapoda</taxon>
        <taxon>Insecta</taxon>
        <taxon>Pterygota</taxon>
        <taxon>Neoptera</taxon>
        <taxon>Endopterygota</taxon>
        <taxon>Lepidoptera</taxon>
        <taxon>Glossata</taxon>
        <taxon>Ditrysia</taxon>
        <taxon>Tortricoidea</taxon>
        <taxon>Tortricidae</taxon>
        <taxon>Tortricinae</taxon>
        <taxon>Choristoneura</taxon>
    </lineage>
</organism>
<reference evidence="1 2" key="1">
    <citation type="journal article" date="2022" name="Genome Biol. Evol.">
        <title>The Spruce Budworm Genome: Reconstructing the Evolutionary History of Antifreeze Proteins.</title>
        <authorList>
            <person name="Beliveau C."/>
            <person name="Gagne P."/>
            <person name="Picq S."/>
            <person name="Vernygora O."/>
            <person name="Keeling C.I."/>
            <person name="Pinkney K."/>
            <person name="Doucet D."/>
            <person name="Wen F."/>
            <person name="Johnston J.S."/>
            <person name="Maaroufi H."/>
            <person name="Boyle B."/>
            <person name="Laroche J."/>
            <person name="Dewar K."/>
            <person name="Juretic N."/>
            <person name="Blackburn G."/>
            <person name="Nisole A."/>
            <person name="Brunet B."/>
            <person name="Brandao M."/>
            <person name="Lumley L."/>
            <person name="Duan J."/>
            <person name="Quan G."/>
            <person name="Lucarotti C.J."/>
            <person name="Roe A.D."/>
            <person name="Sperling F.A.H."/>
            <person name="Levesque R.C."/>
            <person name="Cusson M."/>
        </authorList>
    </citation>
    <scope>NUCLEOTIDE SEQUENCE [LARGE SCALE GENOMIC DNA]</scope>
    <source>
        <strain evidence="1">Glfc:IPQL:Cfum</strain>
    </source>
</reference>
<accession>A0ACC0KC24</accession>
<evidence type="ECO:0000313" key="1">
    <source>
        <dbReference type="EMBL" id="KAI8433914.1"/>
    </source>
</evidence>
<evidence type="ECO:0000313" key="2">
    <source>
        <dbReference type="Proteomes" id="UP001064048"/>
    </source>
</evidence>
<sequence length="353" mass="41472">MAYYNQNFYNRDFTFQNIPPPPVPPKFLVPPPITDQDFVKQFERNEAKVVKKMPSITQIKYKMRGLVLTLNDLKEKEKKLSEGIETLDDDQWDSVMKNMEENRSKIDETLLLLNDSCLESMRRALAKRTAKRLRLKRVKAERKREWEEMIKVRKENSRRIDEKLQKIKDDIYKVKMEEEAKLHADAVLREVHRRKHDARKCVTKLEALLRLRRARENTARGCGQAVPQADGDEFNSNVGEWTWLESGYIAVPEILQYMFNSIFAKLISLWNTKLSSYLEEEQELRSKLKESQPVASQTEDIVQTLQQWRQFLFGDEPQVDFKGDVGRFLAVRAQWDQYISNEGSSLPTGWAVP</sequence>
<dbReference type="EMBL" id="CM046121">
    <property type="protein sequence ID" value="KAI8433914.1"/>
    <property type="molecule type" value="Genomic_DNA"/>
</dbReference>
<protein>
    <submittedName>
        <fullName evidence="1">Uncharacterized protein</fullName>
    </submittedName>
</protein>
<keyword evidence="2" id="KW-1185">Reference proteome</keyword>
<gene>
    <name evidence="1" type="ORF">MSG28_012090</name>
</gene>